<comment type="similarity">
    <text evidence="1">Belongs to the leucine-binding protein family.</text>
</comment>
<feature type="domain" description="Leucine-binding protein" evidence="3">
    <location>
        <begin position="33"/>
        <end position="367"/>
    </location>
</feature>
<evidence type="ECO:0000256" key="1">
    <source>
        <dbReference type="ARBA" id="ARBA00010062"/>
    </source>
</evidence>
<dbReference type="OrthoDB" id="8766630at2"/>
<organism evidence="4 5">
    <name type="scientific">Pollutimonas thiosulfatoxidans</name>
    <dbReference type="NCBI Taxonomy" id="2028345"/>
    <lineage>
        <taxon>Bacteria</taxon>
        <taxon>Pseudomonadati</taxon>
        <taxon>Pseudomonadota</taxon>
        <taxon>Betaproteobacteria</taxon>
        <taxon>Burkholderiales</taxon>
        <taxon>Alcaligenaceae</taxon>
        <taxon>Pollutimonas</taxon>
    </lineage>
</organism>
<evidence type="ECO:0000259" key="3">
    <source>
        <dbReference type="Pfam" id="PF13458"/>
    </source>
</evidence>
<keyword evidence="2" id="KW-0732">Signal</keyword>
<dbReference type="Proteomes" id="UP000283474">
    <property type="component" value="Chromosome"/>
</dbReference>
<dbReference type="SUPFAM" id="SSF53822">
    <property type="entry name" value="Periplasmic binding protein-like I"/>
    <property type="match status" value="1"/>
</dbReference>
<dbReference type="PANTHER" id="PTHR30483:SF6">
    <property type="entry name" value="PERIPLASMIC BINDING PROTEIN OF ABC TRANSPORTER FOR NATURAL AMINO ACIDS"/>
    <property type="match status" value="1"/>
</dbReference>
<reference evidence="4 5" key="1">
    <citation type="submission" date="2017-08" db="EMBL/GenBank/DDBJ databases">
        <authorList>
            <person name="Park S.-J."/>
            <person name="Kim H."/>
        </authorList>
    </citation>
    <scope>NUCLEOTIDE SEQUENCE [LARGE SCALE GENOMIC DNA]</scope>
    <source>
        <strain evidence="5">ye3</strain>
    </source>
</reference>
<dbReference type="AlphaFoldDB" id="A0A410GEN5"/>
<proteinExistence type="inferred from homology"/>
<dbReference type="InterPro" id="IPR051010">
    <property type="entry name" value="BCAA_transport"/>
</dbReference>
<evidence type="ECO:0000313" key="5">
    <source>
        <dbReference type="Proteomes" id="UP000283474"/>
    </source>
</evidence>
<dbReference type="RefSeq" id="WP_128355742.1">
    <property type="nucleotide sequence ID" value="NZ_CP022987.1"/>
</dbReference>
<dbReference type="Pfam" id="PF13458">
    <property type="entry name" value="Peripla_BP_6"/>
    <property type="match status" value="1"/>
</dbReference>
<dbReference type="InterPro" id="IPR028081">
    <property type="entry name" value="Leu-bd"/>
</dbReference>
<accession>A0A410GEN5</accession>
<dbReference type="Gene3D" id="3.40.50.2300">
    <property type="match status" value="2"/>
</dbReference>
<evidence type="ECO:0000313" key="4">
    <source>
        <dbReference type="EMBL" id="QAA94748.1"/>
    </source>
</evidence>
<dbReference type="InterPro" id="IPR028082">
    <property type="entry name" value="Peripla_BP_I"/>
</dbReference>
<gene>
    <name evidence="4" type="ORF">CKA81_13510</name>
</gene>
<evidence type="ECO:0000256" key="2">
    <source>
        <dbReference type="ARBA" id="ARBA00022729"/>
    </source>
</evidence>
<sequence length="401" mass="43527">MQRRTFLKRTAATAAMMSGPWIGGRAFAKEKATIAGTVSMSGPFASVGTPVDVGNRLAVEVFGQGLPVELGYITLDDQSDPGKAVRSVQEAHAQGVRHYAGTSNSASALAISKELEKSGGIYTNQAGADSMTGTDCARSTFRWPAGTYGAVEQSVRPLIEQMPDAKRWYTITGQYVFGESLLQSTKSVLAEMGCEHIGNSYHSLSEKEFSGYIANAMAAQPDVLCISNFGNQTMDVIRTAVSFGMKRNTTIIVPWSTGLDQFRALGSDVIEGLYFGTQYWHDLKTPGNERLLKAYSQKHNDRPIHSFATGYATIQMLAEAMKKAGTADYREMIKAMEGLEYEGISGVEKVRAGDHQVLKDCYLMKGKARSAMKDEFDFAEILSSGKSFLPVEKTGCKLAST</sequence>
<dbReference type="EMBL" id="CP022987">
    <property type="protein sequence ID" value="QAA94748.1"/>
    <property type="molecule type" value="Genomic_DNA"/>
</dbReference>
<name>A0A410GEN5_9BURK</name>
<keyword evidence="5" id="KW-1185">Reference proteome</keyword>
<protein>
    <submittedName>
        <fullName evidence="4">Branched-chain amino acid ABC transporter substrate-binding protein</fullName>
    </submittedName>
</protein>
<dbReference type="InterPro" id="IPR006311">
    <property type="entry name" value="TAT_signal"/>
</dbReference>
<dbReference type="PROSITE" id="PS51318">
    <property type="entry name" value="TAT"/>
    <property type="match status" value="1"/>
</dbReference>
<dbReference type="PANTHER" id="PTHR30483">
    <property type="entry name" value="LEUCINE-SPECIFIC-BINDING PROTEIN"/>
    <property type="match status" value="1"/>
</dbReference>
<dbReference type="KEGG" id="pus:CKA81_13510"/>